<protein>
    <submittedName>
        <fullName evidence="1">OsmC family protein</fullName>
    </submittedName>
</protein>
<dbReference type="Gene3D" id="3.30.300.20">
    <property type="match status" value="1"/>
</dbReference>
<dbReference type="AlphaFoldDB" id="A0A7L5DMH8"/>
<evidence type="ECO:0000313" key="1">
    <source>
        <dbReference type="EMBL" id="QJD79606.1"/>
    </source>
</evidence>
<proteinExistence type="predicted"/>
<dbReference type="Pfam" id="PF02566">
    <property type="entry name" value="OsmC"/>
    <property type="match status" value="1"/>
</dbReference>
<gene>
    <name evidence="1" type="ORF">HH216_15155</name>
</gene>
<dbReference type="RefSeq" id="WP_169551570.1">
    <property type="nucleotide sequence ID" value="NZ_CP051677.1"/>
</dbReference>
<dbReference type="InterPro" id="IPR003718">
    <property type="entry name" value="OsmC/Ohr_fam"/>
</dbReference>
<dbReference type="KEGG" id="srho:HH216_15155"/>
<dbReference type="SUPFAM" id="SSF82784">
    <property type="entry name" value="OsmC-like"/>
    <property type="match status" value="1"/>
</dbReference>
<dbReference type="PANTHER" id="PTHR42830">
    <property type="entry name" value="OSMOTICALLY INDUCIBLE FAMILY PROTEIN"/>
    <property type="match status" value="1"/>
</dbReference>
<dbReference type="PANTHER" id="PTHR42830:SF2">
    <property type="entry name" value="OSMC_OHR FAMILY PROTEIN"/>
    <property type="match status" value="1"/>
</dbReference>
<accession>A0A7L5DMH8</accession>
<dbReference type="InterPro" id="IPR015946">
    <property type="entry name" value="KH_dom-like_a/b"/>
</dbReference>
<sequence length="156" mass="17100">MAKAHQYAVTTTWTGNTGQGTRSYKSYERSHTVSVENKPDIMGSSDPSFLGDRTRYNPEELLVASLSTCHMLWYLHLCAEAGIIVTGYVDNATGVMIETADGGGRFQQVTLYPVVTVADASMIDKANALHELANRKCFIANSCNFPVHHQPRCISA</sequence>
<evidence type="ECO:0000313" key="2">
    <source>
        <dbReference type="Proteomes" id="UP000501128"/>
    </source>
</evidence>
<dbReference type="Proteomes" id="UP000501128">
    <property type="component" value="Chromosome"/>
</dbReference>
<keyword evidence="2" id="KW-1185">Reference proteome</keyword>
<reference evidence="1 2" key="1">
    <citation type="submission" date="2020-04" db="EMBL/GenBank/DDBJ databases">
        <title>Genome sequencing of novel species.</title>
        <authorList>
            <person name="Heo J."/>
            <person name="Kim S.-J."/>
            <person name="Kim J.-S."/>
            <person name="Hong S.-B."/>
            <person name="Kwon S.-W."/>
        </authorList>
    </citation>
    <scope>NUCLEOTIDE SEQUENCE [LARGE SCALE GENOMIC DNA]</scope>
    <source>
        <strain evidence="1 2">CJU-R4</strain>
    </source>
</reference>
<organism evidence="1 2">
    <name type="scientific">Spirosoma rhododendri</name>
    <dbReference type="NCBI Taxonomy" id="2728024"/>
    <lineage>
        <taxon>Bacteria</taxon>
        <taxon>Pseudomonadati</taxon>
        <taxon>Bacteroidota</taxon>
        <taxon>Cytophagia</taxon>
        <taxon>Cytophagales</taxon>
        <taxon>Cytophagaceae</taxon>
        <taxon>Spirosoma</taxon>
    </lineage>
</organism>
<dbReference type="EMBL" id="CP051677">
    <property type="protein sequence ID" value="QJD79606.1"/>
    <property type="molecule type" value="Genomic_DNA"/>
</dbReference>
<name>A0A7L5DMH8_9BACT</name>
<dbReference type="InterPro" id="IPR052707">
    <property type="entry name" value="OsmC_Ohr_Peroxiredoxin"/>
</dbReference>
<dbReference type="InterPro" id="IPR036102">
    <property type="entry name" value="OsmC/Ohrsf"/>
</dbReference>